<accession>A0ABR6GYS2</accession>
<protein>
    <submittedName>
        <fullName evidence="2">Uncharacterized protein</fullName>
    </submittedName>
</protein>
<reference evidence="2 3" key="1">
    <citation type="submission" date="2020-08" db="EMBL/GenBank/DDBJ databases">
        <title>Genomic Encyclopedia of Type Strains, Phase III (KMG-III): the genomes of soil and plant-associated and newly described type strains.</title>
        <authorList>
            <person name="Whitman W."/>
        </authorList>
    </citation>
    <scope>NUCLEOTIDE SEQUENCE [LARGE SCALE GENOMIC DNA]</scope>
    <source>
        <strain evidence="2 3">CECT 7247</strain>
    </source>
</reference>
<organism evidence="2 3">
    <name type="scientific">Roseateles terrae</name>
    <dbReference type="NCBI Taxonomy" id="431060"/>
    <lineage>
        <taxon>Bacteria</taxon>
        <taxon>Pseudomonadati</taxon>
        <taxon>Pseudomonadota</taxon>
        <taxon>Betaproteobacteria</taxon>
        <taxon>Burkholderiales</taxon>
        <taxon>Sphaerotilaceae</taxon>
        <taxon>Roseateles</taxon>
    </lineage>
</organism>
<feature type="region of interest" description="Disordered" evidence="1">
    <location>
        <begin position="358"/>
        <end position="424"/>
    </location>
</feature>
<dbReference type="EMBL" id="JACHXO010000011">
    <property type="protein sequence ID" value="MBB3197267.1"/>
    <property type="molecule type" value="Genomic_DNA"/>
</dbReference>
<dbReference type="Proteomes" id="UP000574369">
    <property type="component" value="Unassembled WGS sequence"/>
</dbReference>
<name>A0ABR6GYS2_9BURK</name>
<evidence type="ECO:0000256" key="1">
    <source>
        <dbReference type="SAM" id="MobiDB-lite"/>
    </source>
</evidence>
<evidence type="ECO:0000313" key="3">
    <source>
        <dbReference type="Proteomes" id="UP000574369"/>
    </source>
</evidence>
<feature type="compositionally biased region" description="Polar residues" evidence="1">
    <location>
        <begin position="42"/>
        <end position="52"/>
    </location>
</feature>
<keyword evidence="3" id="KW-1185">Reference proteome</keyword>
<sequence length="424" mass="45177">MSLSISRGAPSGAALDPSAQTDAAGSSSAHAGRAERAPSPPQVQLHTPTQTAPRSLPLQQALYFTSDVPLRLFLGTDLAVAVRRELDGALEGLEQAMAPVDLHRRLPATLGQLKDSLDRDDDRLAQMLGHGKRWLTGLLRLLETHPNVDITDRRAACELLVDGFHAQLSPPATLFGQALSALRDRLPGGADARGFRMLLQQRVLQAMLDQWPQETGARKMSAHQRVRALMTGFGVPVDPSGSKSAGAALPVEQLNRAAPFIEERLQNQIFAVAHDLMGRLEDCYEGAARAPLPRAEGLSTAEDASVRAALNMVRSVIGVNLLPFLTTRDATGREVWHLRTSDHLADCIRAALPELSPPHITPPHITPPSLHLPASTALEGVDPASDDELEPLGSPSGAGTCASNPSSSPSSEALPVLRKRPAGL</sequence>
<dbReference type="RefSeq" id="WP_184295530.1">
    <property type="nucleotide sequence ID" value="NZ_JACHXO010000011.1"/>
</dbReference>
<gene>
    <name evidence="2" type="ORF">FHS28_004694</name>
</gene>
<evidence type="ECO:0000313" key="2">
    <source>
        <dbReference type="EMBL" id="MBB3197267.1"/>
    </source>
</evidence>
<proteinExistence type="predicted"/>
<feature type="region of interest" description="Disordered" evidence="1">
    <location>
        <begin position="1"/>
        <end position="52"/>
    </location>
</feature>
<comment type="caution">
    <text evidence="2">The sequence shown here is derived from an EMBL/GenBank/DDBJ whole genome shotgun (WGS) entry which is preliminary data.</text>
</comment>